<reference evidence="2" key="1">
    <citation type="journal article" date="2017" name="Nat. Commun.">
        <title>The asparagus genome sheds light on the origin and evolution of a young Y chromosome.</title>
        <authorList>
            <person name="Harkess A."/>
            <person name="Zhou J."/>
            <person name="Xu C."/>
            <person name="Bowers J.E."/>
            <person name="Van der Hulst R."/>
            <person name="Ayyampalayam S."/>
            <person name="Mercati F."/>
            <person name="Riccardi P."/>
            <person name="McKain M.R."/>
            <person name="Kakrana A."/>
            <person name="Tang H."/>
            <person name="Ray J."/>
            <person name="Groenendijk J."/>
            <person name="Arikit S."/>
            <person name="Mathioni S.M."/>
            <person name="Nakano M."/>
            <person name="Shan H."/>
            <person name="Telgmann-Rauber A."/>
            <person name="Kanno A."/>
            <person name="Yue Z."/>
            <person name="Chen H."/>
            <person name="Li W."/>
            <person name="Chen Y."/>
            <person name="Xu X."/>
            <person name="Zhang Y."/>
            <person name="Luo S."/>
            <person name="Chen H."/>
            <person name="Gao J."/>
            <person name="Mao Z."/>
            <person name="Pires J.C."/>
            <person name="Luo M."/>
            <person name="Kudrna D."/>
            <person name="Wing R.A."/>
            <person name="Meyers B.C."/>
            <person name="Yi K."/>
            <person name="Kong H."/>
            <person name="Lavrijsen P."/>
            <person name="Sunseri F."/>
            <person name="Falavigna A."/>
            <person name="Ye Y."/>
            <person name="Leebens-Mack J.H."/>
            <person name="Chen G."/>
        </authorList>
    </citation>
    <scope>NUCLEOTIDE SEQUENCE [LARGE SCALE GENOMIC DNA]</scope>
    <source>
        <strain evidence="2">cv. DH0086</strain>
    </source>
</reference>
<evidence type="ECO:0000313" key="2">
    <source>
        <dbReference type="Proteomes" id="UP000243459"/>
    </source>
</evidence>
<dbReference type="EMBL" id="CM007381">
    <property type="protein sequence ID" value="ONK79990.1"/>
    <property type="molecule type" value="Genomic_DNA"/>
</dbReference>
<protein>
    <submittedName>
        <fullName evidence="1">Uncharacterized protein</fullName>
    </submittedName>
</protein>
<name>A0A5P1FTI6_ASPOF</name>
<organism evidence="1 2">
    <name type="scientific">Asparagus officinalis</name>
    <name type="common">Garden asparagus</name>
    <dbReference type="NCBI Taxonomy" id="4686"/>
    <lineage>
        <taxon>Eukaryota</taxon>
        <taxon>Viridiplantae</taxon>
        <taxon>Streptophyta</taxon>
        <taxon>Embryophyta</taxon>
        <taxon>Tracheophyta</taxon>
        <taxon>Spermatophyta</taxon>
        <taxon>Magnoliopsida</taxon>
        <taxon>Liliopsida</taxon>
        <taxon>Asparagales</taxon>
        <taxon>Asparagaceae</taxon>
        <taxon>Asparagoideae</taxon>
        <taxon>Asparagus</taxon>
    </lineage>
</organism>
<keyword evidence="2" id="KW-1185">Reference proteome</keyword>
<accession>A0A5P1FTI6</accession>
<dbReference type="Gramene" id="ONK79990">
    <property type="protein sequence ID" value="ONK79990"/>
    <property type="gene ID" value="A4U43_C01F12580"/>
</dbReference>
<gene>
    <name evidence="1" type="ORF">A4U43_C01F12580</name>
</gene>
<dbReference type="Proteomes" id="UP000243459">
    <property type="component" value="Chromosome 1"/>
</dbReference>
<proteinExistence type="predicted"/>
<dbReference type="AlphaFoldDB" id="A0A5P1FTI6"/>
<sequence length="151" mass="16736">MVSDKSLNYQHSQPPAFEYDHNLIGFIASSESLTSTYSPKDKVVTPHGSINSFLLELDLPPKTKHYNMGGILLVMQQQQELCLALRIAILGFWYLMLEVVEVFGRRSAVISLSDCCFYPSHTDVTAVAAVASFIAVGSDNCKKKFDVEGGW</sequence>
<evidence type="ECO:0000313" key="1">
    <source>
        <dbReference type="EMBL" id="ONK79990.1"/>
    </source>
</evidence>